<dbReference type="Proteomes" id="UP000049472">
    <property type="component" value="Unassembled WGS sequence"/>
</dbReference>
<evidence type="ECO:0000313" key="11">
    <source>
        <dbReference type="Proteomes" id="UP000049472"/>
    </source>
</evidence>
<reference evidence="10 15" key="5">
    <citation type="submission" date="2019-08" db="EMBL/GenBank/DDBJ databases">
        <authorList>
            <person name="Duncan S."/>
            <person name="Walker A."/>
        </authorList>
    </citation>
    <scope>NUCLEOTIDE SEQUENCE [LARGE SCALE GENOMIC DNA]</scope>
    <source>
        <strain evidence="10 15">L2-21</strain>
    </source>
</reference>
<evidence type="ECO:0000313" key="1">
    <source>
        <dbReference type="EMBL" id="CRL36363.1"/>
    </source>
</evidence>
<dbReference type="EMBL" id="JAJFBX010000001">
    <property type="protein sequence ID" value="MCC2745529.1"/>
    <property type="molecule type" value="Genomic_DNA"/>
</dbReference>
<organism evidence="1 11">
    <name type="scientific">Agathobacter rectalis</name>
    <dbReference type="NCBI Taxonomy" id="39491"/>
    <lineage>
        <taxon>Bacteria</taxon>
        <taxon>Bacillati</taxon>
        <taxon>Bacillota</taxon>
        <taxon>Clostridia</taxon>
        <taxon>Lachnospirales</taxon>
        <taxon>Lachnospiraceae</taxon>
        <taxon>Agathobacter</taxon>
    </lineage>
</organism>
<reference evidence="8" key="7">
    <citation type="journal article" date="2020" name="Cell Host Microbe">
        <title>Functional and Genomic Variation between Human-Derived Isolates of Lachnospiraceae Reveals Inter- and Intra-Species Diversity.</title>
        <authorList>
            <person name="Sorbara M.T."/>
            <person name="Littmann E.R."/>
            <person name="Fontana E."/>
            <person name="Moody T.U."/>
            <person name="Kohout C.E."/>
            <person name="Gjonbalaj M."/>
            <person name="Eaton V."/>
            <person name="Seok R."/>
            <person name="Leiner I.M."/>
            <person name="Pamer E.G."/>
        </authorList>
    </citation>
    <scope>NUCLEOTIDE SEQUENCE</scope>
    <source>
        <strain evidence="8">MSK.16.45</strain>
    </source>
</reference>
<dbReference type="Proteomes" id="UP000095673">
    <property type="component" value="Unassembled WGS sequence"/>
</dbReference>
<dbReference type="Proteomes" id="UP001193756">
    <property type="component" value="Unassembled WGS sequence"/>
</dbReference>
<evidence type="ECO:0000313" key="8">
    <source>
        <dbReference type="EMBL" id="NSC76929.1"/>
    </source>
</evidence>
<dbReference type="AlphaFoldDB" id="A0A0M6WJC9"/>
<evidence type="ECO:0000313" key="7">
    <source>
        <dbReference type="EMBL" id="MSD25898.1"/>
    </source>
</evidence>
<evidence type="ECO:0000313" key="2">
    <source>
        <dbReference type="EMBL" id="CUM81048.1"/>
    </source>
</evidence>
<protein>
    <submittedName>
        <fullName evidence="1">Uncharacterized protein</fullName>
    </submittedName>
</protein>
<reference evidence="10 15" key="6">
    <citation type="submission" date="2019-09" db="EMBL/GenBank/DDBJ databases">
        <title>Strain-level analysis of Eubacterium rectale using genomes from metagenomes.</title>
        <authorList>
            <person name="Karcher N."/>
            <person name="Segata N."/>
        </authorList>
    </citation>
    <scope>NUCLEOTIDE SEQUENCE [LARGE SCALE GENOMIC DNA]</scope>
    <source>
        <strain evidence="10 15">L2-21</strain>
    </source>
</reference>
<name>A0A0M6WJC9_9FIRM</name>
<dbReference type="EMBL" id="JAQLYE010000010">
    <property type="protein sequence ID" value="MDB8017772.1"/>
    <property type="molecule type" value="Genomic_DNA"/>
</dbReference>
<dbReference type="EMBL" id="JAAIMP010000007">
    <property type="protein sequence ID" value="NSC76929.1"/>
    <property type="molecule type" value="Genomic_DNA"/>
</dbReference>
<evidence type="ECO:0000313" key="15">
    <source>
        <dbReference type="Proteomes" id="UP000324325"/>
    </source>
</evidence>
<dbReference type="EMBL" id="WKQV01000001">
    <property type="protein sequence ID" value="MSD25898.1"/>
    <property type="molecule type" value="Genomic_DNA"/>
</dbReference>
<reference evidence="4" key="9">
    <citation type="submission" date="2021-10" db="EMBL/GenBank/DDBJ databases">
        <title>Collection of gut derived symbiotic bacterial strains cultured from healthy donors.</title>
        <authorList>
            <person name="Lin H."/>
            <person name="Littmann E."/>
            <person name="Kohout C."/>
            <person name="Pamer E.G."/>
        </authorList>
    </citation>
    <scope>NUCLEOTIDE SEQUENCE</scope>
    <source>
        <strain evidence="4">DFI.9.42</strain>
    </source>
</reference>
<dbReference type="Proteomes" id="UP000465607">
    <property type="component" value="Unassembled WGS sequence"/>
</dbReference>
<evidence type="ECO:0000313" key="16">
    <source>
        <dbReference type="Proteomes" id="UP000465607"/>
    </source>
</evidence>
<dbReference type="Proteomes" id="UP001212823">
    <property type="component" value="Unassembled WGS sequence"/>
</dbReference>
<gene>
    <name evidence="9" type="ORF">DXD95_00285</name>
    <name evidence="3" type="ORF">ERS852497_00066</name>
    <name evidence="2" type="ORF">ERS852580_00655</name>
    <name evidence="10" type="ORF">FYL37_00735</name>
    <name evidence="8" type="ORF">G4312_06435</name>
    <name evidence="7" type="ORF">GKE44_01615</name>
    <name evidence="4" type="ORF">LIZ56_09580</name>
    <name evidence="5" type="ORF">LK487_00525</name>
    <name evidence="6" type="ORF">PNE45_06975</name>
    <name evidence="1" type="ORF">T1815_13151</name>
</gene>
<reference evidence="6" key="11">
    <citation type="submission" date="2023-01" db="EMBL/GenBank/DDBJ databases">
        <title>Human gut microbiome strain richness.</title>
        <authorList>
            <person name="Chen-Liaw A."/>
        </authorList>
    </citation>
    <scope>NUCLEOTIDE SEQUENCE</scope>
    <source>
        <strain evidence="6">1001283st1_D2_1001283B150209_150212</strain>
    </source>
</reference>
<dbReference type="Proteomes" id="UP000260642">
    <property type="component" value="Unassembled WGS sequence"/>
</dbReference>
<dbReference type="GeneID" id="86988467"/>
<proteinExistence type="predicted"/>
<dbReference type="EMBL" id="CYXM01000002">
    <property type="protein sequence ID" value="CUM81048.1"/>
    <property type="molecule type" value="Genomic_DNA"/>
</dbReference>
<reference evidence="7 16" key="4">
    <citation type="journal article" date="2019" name="Nat. Med.">
        <title>A library of human gut bacterial isolates paired with longitudinal multiomics data enables mechanistic microbiome research.</title>
        <authorList>
            <person name="Poyet M."/>
            <person name="Groussin M."/>
            <person name="Gibbons S.M."/>
            <person name="Avila-Pacheco J."/>
            <person name="Jiang X."/>
            <person name="Kearney S.M."/>
            <person name="Perrotta A.R."/>
            <person name="Berdy B."/>
            <person name="Zhao S."/>
            <person name="Lieberman T.D."/>
            <person name="Swanson P.K."/>
            <person name="Smith M."/>
            <person name="Roesemann S."/>
            <person name="Alexander J.E."/>
            <person name="Rich S.A."/>
            <person name="Livny J."/>
            <person name="Vlamakis H."/>
            <person name="Clish C."/>
            <person name="Bullock K."/>
            <person name="Deik A."/>
            <person name="Scott J."/>
            <person name="Pierce K.A."/>
            <person name="Xavier R.J."/>
            <person name="Alm E.J."/>
        </authorList>
    </citation>
    <scope>NUCLEOTIDE SEQUENCE [LARGE SCALE GENOMIC DNA]</scope>
    <source>
        <strain evidence="7 16">BIOML-A5</strain>
    </source>
</reference>
<dbReference type="Proteomes" id="UP000324325">
    <property type="component" value="Unassembled WGS sequence"/>
</dbReference>
<keyword evidence="11" id="KW-1185">Reference proteome</keyword>
<dbReference type="EMBL" id="CZAJ01000001">
    <property type="protein sequence ID" value="CUO56307.1"/>
    <property type="molecule type" value="Genomic_DNA"/>
</dbReference>
<dbReference type="RefSeq" id="WP_012742505.1">
    <property type="nucleotide sequence ID" value="NZ_CP092643.1"/>
</dbReference>
<reference evidence="11" key="1">
    <citation type="submission" date="2015-05" db="EMBL/GenBank/DDBJ databases">
        <authorList>
            <consortium name="Pathogen Informatics"/>
        </authorList>
    </citation>
    <scope>NUCLEOTIDE SEQUENCE [LARGE SCALE GENOMIC DNA]</scope>
    <source>
        <strain evidence="3 12">2789STDY5834884</strain>
        <strain evidence="2 13">2789STDY5834968</strain>
        <strain evidence="11">T1-815</strain>
    </source>
</reference>
<evidence type="ECO:0000313" key="4">
    <source>
        <dbReference type="EMBL" id="MCB6938655.1"/>
    </source>
</evidence>
<evidence type="ECO:0000313" key="12">
    <source>
        <dbReference type="Proteomes" id="UP000095602"/>
    </source>
</evidence>
<dbReference type="EMBL" id="JAJCJK010000013">
    <property type="protein sequence ID" value="MCB6938655.1"/>
    <property type="molecule type" value="Genomic_DNA"/>
</dbReference>
<evidence type="ECO:0000313" key="10">
    <source>
        <dbReference type="EMBL" id="TYL60161.1"/>
    </source>
</evidence>
<dbReference type="Proteomes" id="UP001197684">
    <property type="component" value="Unassembled WGS sequence"/>
</dbReference>
<evidence type="ECO:0000313" key="6">
    <source>
        <dbReference type="EMBL" id="MDB8017772.1"/>
    </source>
</evidence>
<evidence type="ECO:0000313" key="5">
    <source>
        <dbReference type="EMBL" id="MCC2745529.1"/>
    </source>
</evidence>
<evidence type="ECO:0000313" key="9">
    <source>
        <dbReference type="EMBL" id="RGI70774.1"/>
    </source>
</evidence>
<dbReference type="OMA" id="IASSYWE"/>
<dbReference type="Proteomes" id="UP001197847">
    <property type="component" value="Unassembled WGS sequence"/>
</dbReference>
<evidence type="ECO:0000313" key="14">
    <source>
        <dbReference type="Proteomes" id="UP000260642"/>
    </source>
</evidence>
<evidence type="ECO:0000313" key="3">
    <source>
        <dbReference type="EMBL" id="CUO56307.1"/>
    </source>
</evidence>
<reference evidence="1" key="2">
    <citation type="submission" date="2015-05" db="EMBL/GenBank/DDBJ databases">
        <authorList>
            <person name="Wang D.B."/>
            <person name="Wang M."/>
        </authorList>
    </citation>
    <scope>NUCLEOTIDE SEQUENCE [LARGE SCALE GENOMIC DNA]</scope>
    <source>
        <strain evidence="1">T1-815</strain>
    </source>
</reference>
<dbReference type="EMBL" id="VSTG01000001">
    <property type="protein sequence ID" value="TYL60161.1"/>
    <property type="molecule type" value="Genomic_DNA"/>
</dbReference>
<dbReference type="OrthoDB" id="2085859at2"/>
<dbReference type="Proteomes" id="UP000095602">
    <property type="component" value="Unassembled WGS sequence"/>
</dbReference>
<reference evidence="5" key="10">
    <citation type="submission" date="2021-10" db="EMBL/GenBank/DDBJ databases">
        <title>Collection of gut derived symbiotic bacterial strains cultured from healthy donors.</title>
        <authorList>
            <person name="Lin H."/>
            <person name="Littmann E."/>
            <person name="Claire K."/>
            <person name="Pamer E."/>
        </authorList>
    </citation>
    <scope>NUCLEOTIDE SEQUENCE</scope>
    <source>
        <strain evidence="5">MSK.22.92</strain>
    </source>
</reference>
<sequence>MKWYEDLFVGESVTGKIKKIKWKIEHNAGMLHTYIITFPSNEENLLDIIPTRELLQKGYPKKNLHIIAVAGNYDEALLLACDIVKETYENTGKTDVKSYLKSRRRK</sequence>
<reference evidence="9 14" key="3">
    <citation type="submission" date="2018-08" db="EMBL/GenBank/DDBJ databases">
        <title>A genome reference for cultivated species of the human gut microbiota.</title>
        <authorList>
            <person name="Zou Y."/>
            <person name="Xue W."/>
            <person name="Luo G."/>
        </authorList>
    </citation>
    <scope>NUCLEOTIDE SEQUENCE [LARGE SCALE GENOMIC DNA]</scope>
    <source>
        <strain evidence="9 14">TM10-3</strain>
    </source>
</reference>
<accession>A0A0M6WJC9</accession>
<dbReference type="EMBL" id="CVRQ01000017">
    <property type="protein sequence ID" value="CRL36363.1"/>
    <property type="molecule type" value="Genomic_DNA"/>
</dbReference>
<evidence type="ECO:0000313" key="13">
    <source>
        <dbReference type="Proteomes" id="UP000095673"/>
    </source>
</evidence>
<reference evidence="8" key="8">
    <citation type="submission" date="2020-02" db="EMBL/GenBank/DDBJ databases">
        <authorList>
            <person name="Littmann E."/>
            <person name="Sorbara M."/>
        </authorList>
    </citation>
    <scope>NUCLEOTIDE SEQUENCE</scope>
    <source>
        <strain evidence="8">MSK.16.45</strain>
    </source>
</reference>
<dbReference type="EMBL" id="QSOB01000001">
    <property type="protein sequence ID" value="RGI70774.1"/>
    <property type="molecule type" value="Genomic_DNA"/>
</dbReference>